<dbReference type="GO" id="GO:0003729">
    <property type="term" value="F:mRNA binding"/>
    <property type="evidence" value="ECO:0007669"/>
    <property type="project" value="TreeGrafter"/>
</dbReference>
<evidence type="ECO:0000313" key="9">
    <source>
        <dbReference type="EMBL" id="CAH4038379.1"/>
    </source>
</evidence>
<dbReference type="InterPro" id="IPR003891">
    <property type="entry name" value="Initiation_fac_eIF4g_MI"/>
</dbReference>
<evidence type="ECO:0000256" key="5">
    <source>
        <dbReference type="ARBA" id="ARBA00022917"/>
    </source>
</evidence>
<dbReference type="PROSITE" id="PS51366">
    <property type="entry name" value="MI"/>
    <property type="match status" value="1"/>
</dbReference>
<dbReference type="CDD" id="cd11559">
    <property type="entry name" value="W2_eIF4G1_like"/>
    <property type="match status" value="1"/>
</dbReference>
<dbReference type="PROSITE" id="PS51363">
    <property type="entry name" value="W2"/>
    <property type="match status" value="1"/>
</dbReference>
<feature type="compositionally biased region" description="Basic and acidic residues" evidence="6">
    <location>
        <begin position="572"/>
        <end position="582"/>
    </location>
</feature>
<dbReference type="InterPro" id="IPR016024">
    <property type="entry name" value="ARM-type_fold"/>
</dbReference>
<feature type="compositionally biased region" description="Polar residues" evidence="6">
    <location>
        <begin position="1185"/>
        <end position="1198"/>
    </location>
</feature>
<dbReference type="SUPFAM" id="SSF48371">
    <property type="entry name" value="ARM repeat"/>
    <property type="match status" value="3"/>
</dbReference>
<feature type="domain" description="W2" evidence="7">
    <location>
        <begin position="1442"/>
        <end position="1609"/>
    </location>
</feature>
<sequence length="1611" mass="179735">MSGNGNQVPLAPPRGPVPYPRASTPHMSIPGSGAECYHPGGGAGPSYMTGGNAAAPAPTMRAPSTPQPSAPPQPEMTKNNMGHNYVSPPNATATARPQYSNFQYRAAQHSTRPATHNRQQQPYMPGSAGTAGGPVMYHPTLLFPTAHMSIPQGYQPRSTNPGYYPYMSYVYPNTNPSHASPLTYSPDYYNGQGVGSNAARPPGPLVPPAHPPQQQSHMTLPGMRIPPAKRTSRRVPIINPVTRQDIFSEDLFATENVSENSSERQTPLADNSQSIVEEFTRMVSKAANEPSSGETAKTNHVPKCNEVPAMASPEQPQNAINSNNNVKSEVVNDNIGSDVEVDTPIVSAISDSPVIVPKLTNTKHQKISENTIVIDNKQKPKAKKPNVPHNETDKQSDVVVLTTDMLPPQPQRIREPRVKPSEEKEKPQEESNTNGPICNNQPEPVNTSHIVESKLVRQNEVKQETRFETETETYKQVELIVNTEETFPILQTPTASQLLSSIEKVAQEYVSRPETPEEENSVCLAQAKLTQSIASAARNNLECVMKDINLNNASSDPDTANGNITEIAETVKEDMNKNEKPTKNSKKKQKNVTVEVNKNSGTEPSAKETCTNGRDETDNLNVVESDVIPLSEPVTPEPTKPAVPVFTLKHKYSEDQWSPFNPNGKKTYDITLLKQMRDDPLCKNKPNSPLLESCNLLRTVQIDTIMSFNHIHRPANDSLFPTFLKTMSPGNMRSPILRDNKKDTRNVGAPPDRILGKGSMKLNSPSSNSGGRNIYISLREEVKLNESKDAWKPTRLKKESLNEQELKTQELYKKFRGILNKLTPQKFDTLVDKVKSLEIDTQERLEGVIDLVFEKAIDEPNFSEAYAAMCNKLSTLKVPSTNSPEQCVNFRAMIISKCQNQFIKEKTDEHVLKLEAEIAESNDAAKKRELHLQLAEVQRRIRMRSVGNVRFIGELYKLKILISKIMVYCMNYLIDKPEEEKLECLCKLLTTIGEQVEGEVKDQLDTIMDKMQDIVNDRKSNKISSRVRFMIQDVIELRRRKWVAKNVIDSQPKMMDQIQKEAEQRQRHIELMNSPIGGGFRRDDSGSGRKRGGEGRRQGNNFMDNTWKTTATRTSYVVDTTKLKAMPPQKNLSTIKLAPHNIAWNQGSGAKPQAVAPVKNMYSILENVQVDPTTLRGNKELTPAAYQQSKSIERSTFNTRSDFTTGGRSGSTGGVRPASTPSPSLQSEAPPMPAQPLPPPAVQEPLPEDRRKFIKQLVDLCIMNLDNNELAEEIKLFGPQYHAAVITEILNVALEKNAKDICILAKSVMHVVSCGAISRDNLMTGMAEIFECGPDLYIDIPMLYSYLGKFVAPHIEKKHVTFDQVHKASHSLIAVDHGHLLLKAVIAELKESMGKTFTKTKWLESGLQLQQWMNSDMIPKWMSDNHFEFLESSDDSEICIEDTKRIMTPCETQSKLLQLMNSDESCDCLRGWVKDNIGASTGEEWFLRCLTQAICEHALFGPERTPTPHLSHDRMNKYSPLIGDYGDSQAQREAACLFGIQQLIHRLEHPQGLSLDIFQYLHEQYVISVDGFIAWETSEMEPEGKAVMLKALTSFFTSIREADIEDSCSEA</sequence>
<evidence type="ECO:0000313" key="10">
    <source>
        <dbReference type="Proteomes" id="UP001152562"/>
    </source>
</evidence>
<dbReference type="PANTHER" id="PTHR23253:SF78">
    <property type="entry name" value="EUKARYOTIC TRANSLATION INITIATION FACTOR 4G1, ISOFORM B-RELATED"/>
    <property type="match status" value="1"/>
</dbReference>
<feature type="compositionally biased region" description="Pro residues" evidence="6">
    <location>
        <begin position="10"/>
        <end position="19"/>
    </location>
</feature>
<dbReference type="Pfam" id="PF02854">
    <property type="entry name" value="MIF4G"/>
    <property type="match status" value="1"/>
</dbReference>
<evidence type="ECO:0000259" key="7">
    <source>
        <dbReference type="PROSITE" id="PS51363"/>
    </source>
</evidence>
<gene>
    <name evidence="9" type="ORF">PIBRA_LOCUS13943</name>
</gene>
<dbReference type="PANTHER" id="PTHR23253">
    <property type="entry name" value="EUKARYOTIC TRANSLATION INITIATION FACTOR 4 GAMMA"/>
    <property type="match status" value="1"/>
</dbReference>
<name>A0A9P0XJ40_PIEBR</name>
<dbReference type="GO" id="GO:0016281">
    <property type="term" value="C:eukaryotic translation initiation factor 4F complex"/>
    <property type="evidence" value="ECO:0007669"/>
    <property type="project" value="TreeGrafter"/>
</dbReference>
<evidence type="ECO:0000256" key="4">
    <source>
        <dbReference type="ARBA" id="ARBA00022845"/>
    </source>
</evidence>
<protein>
    <recommendedName>
        <fullName evidence="11">MI domain-containing protein</fullName>
    </recommendedName>
</protein>
<dbReference type="Proteomes" id="UP001152562">
    <property type="component" value="Unassembled WGS sequence"/>
</dbReference>
<dbReference type="InterPro" id="IPR003890">
    <property type="entry name" value="MIF4G-like_typ-3"/>
</dbReference>
<feature type="compositionally biased region" description="Basic and acidic residues" evidence="6">
    <location>
        <begin position="412"/>
        <end position="429"/>
    </location>
</feature>
<keyword evidence="3" id="KW-0597">Phosphoprotein</keyword>
<evidence type="ECO:0000256" key="6">
    <source>
        <dbReference type="SAM" id="MobiDB-lite"/>
    </source>
</evidence>
<feature type="region of interest" description="Disordered" evidence="6">
    <location>
        <begin position="193"/>
        <end position="227"/>
    </location>
</feature>
<proteinExistence type="inferred from homology"/>
<accession>A0A9P0XJ40</accession>
<feature type="region of interest" description="Disordered" evidence="6">
    <location>
        <begin position="1"/>
        <end position="83"/>
    </location>
</feature>
<keyword evidence="10" id="KW-1185">Reference proteome</keyword>
<organism evidence="9 10">
    <name type="scientific">Pieris brassicae</name>
    <name type="common">White butterfly</name>
    <name type="synonym">Large white butterfly</name>
    <dbReference type="NCBI Taxonomy" id="7116"/>
    <lineage>
        <taxon>Eukaryota</taxon>
        <taxon>Metazoa</taxon>
        <taxon>Ecdysozoa</taxon>
        <taxon>Arthropoda</taxon>
        <taxon>Hexapoda</taxon>
        <taxon>Insecta</taxon>
        <taxon>Pterygota</taxon>
        <taxon>Neoptera</taxon>
        <taxon>Endopterygota</taxon>
        <taxon>Lepidoptera</taxon>
        <taxon>Glossata</taxon>
        <taxon>Ditrysia</taxon>
        <taxon>Papilionoidea</taxon>
        <taxon>Pieridae</taxon>
        <taxon>Pierinae</taxon>
        <taxon>Pieris</taxon>
    </lineage>
</organism>
<evidence type="ECO:0000256" key="1">
    <source>
        <dbReference type="ARBA" id="ARBA00005775"/>
    </source>
</evidence>
<dbReference type="GO" id="GO:0003743">
    <property type="term" value="F:translation initiation factor activity"/>
    <property type="evidence" value="ECO:0007669"/>
    <property type="project" value="UniProtKB-KW"/>
</dbReference>
<feature type="region of interest" description="Disordered" evidence="6">
    <location>
        <begin position="1074"/>
        <end position="1104"/>
    </location>
</feature>
<dbReference type="Pfam" id="PF02020">
    <property type="entry name" value="W2"/>
    <property type="match status" value="1"/>
</dbReference>
<evidence type="ECO:0008006" key="11">
    <source>
        <dbReference type="Google" id="ProtNLM"/>
    </source>
</evidence>
<feature type="compositionally biased region" description="Polar residues" evidence="6">
    <location>
        <begin position="592"/>
        <end position="612"/>
    </location>
</feature>
<dbReference type="SMART" id="SM00515">
    <property type="entry name" value="eIF5C"/>
    <property type="match status" value="1"/>
</dbReference>
<evidence type="ECO:0000256" key="2">
    <source>
        <dbReference type="ARBA" id="ARBA00022540"/>
    </source>
</evidence>
<feature type="domain" description="MI" evidence="8">
    <location>
        <begin position="1248"/>
        <end position="1370"/>
    </location>
</feature>
<evidence type="ECO:0000256" key="3">
    <source>
        <dbReference type="ARBA" id="ARBA00022553"/>
    </source>
</evidence>
<feature type="region of interest" description="Disordered" evidence="6">
    <location>
        <begin position="572"/>
        <end position="617"/>
    </location>
</feature>
<keyword evidence="5" id="KW-0648">Protein biosynthesis</keyword>
<dbReference type="Gene3D" id="1.25.40.180">
    <property type="match status" value="3"/>
</dbReference>
<evidence type="ECO:0000259" key="8">
    <source>
        <dbReference type="PROSITE" id="PS51366"/>
    </source>
</evidence>
<feature type="compositionally biased region" description="Basic and acidic residues" evidence="6">
    <location>
        <begin position="1080"/>
        <end position="1097"/>
    </location>
</feature>
<dbReference type="GO" id="GO:0006417">
    <property type="term" value="P:regulation of translation"/>
    <property type="evidence" value="ECO:0007669"/>
    <property type="project" value="UniProtKB-KW"/>
</dbReference>
<dbReference type="EMBL" id="CALOZG010000087">
    <property type="protein sequence ID" value="CAH4038379.1"/>
    <property type="molecule type" value="Genomic_DNA"/>
</dbReference>
<feature type="compositionally biased region" description="Pro residues" evidence="6">
    <location>
        <begin position="201"/>
        <end position="211"/>
    </location>
</feature>
<comment type="caution">
    <text evidence="9">The sequence shown here is derived from an EMBL/GenBank/DDBJ whole genome shotgun (WGS) entry which is preliminary data.</text>
</comment>
<dbReference type="Pfam" id="PF02847">
    <property type="entry name" value="MA3"/>
    <property type="match status" value="1"/>
</dbReference>
<dbReference type="InterPro" id="IPR003307">
    <property type="entry name" value="W2_domain"/>
</dbReference>
<reference evidence="9" key="1">
    <citation type="submission" date="2022-05" db="EMBL/GenBank/DDBJ databases">
        <authorList>
            <person name="Okamura Y."/>
        </authorList>
    </citation>
    <scope>NUCLEOTIDE SEQUENCE</scope>
</reference>
<keyword evidence="2" id="KW-0396">Initiation factor</keyword>
<comment type="similarity">
    <text evidence="1">Belongs to the eukaryotic initiation factor 4G family.</text>
</comment>
<keyword evidence="4" id="KW-0810">Translation regulation</keyword>
<feature type="region of interest" description="Disordered" evidence="6">
    <location>
        <begin position="731"/>
        <end position="768"/>
    </location>
</feature>
<feature type="compositionally biased region" description="Pro residues" evidence="6">
    <location>
        <begin position="65"/>
        <end position="74"/>
    </location>
</feature>
<feature type="region of interest" description="Disordered" evidence="6">
    <location>
        <begin position="1184"/>
        <end position="1245"/>
    </location>
</feature>
<feature type="compositionally biased region" description="Basic and acidic residues" evidence="6">
    <location>
        <begin position="736"/>
        <end position="745"/>
    </location>
</feature>
<feature type="region of interest" description="Disordered" evidence="6">
    <location>
        <begin position="370"/>
        <end position="445"/>
    </location>
</feature>
<dbReference type="SMART" id="SM00543">
    <property type="entry name" value="MIF4G"/>
    <property type="match status" value="1"/>
</dbReference>
<feature type="compositionally biased region" description="Polar residues" evidence="6">
    <location>
        <begin position="432"/>
        <end position="445"/>
    </location>
</feature>
<feature type="compositionally biased region" description="Pro residues" evidence="6">
    <location>
        <begin position="1230"/>
        <end position="1242"/>
    </location>
</feature>
<dbReference type="FunFam" id="1.25.40.180:FF:000042">
    <property type="entry name" value="Eukaryotic translation initiation factor 4 gamma"/>
    <property type="match status" value="1"/>
</dbReference>